<dbReference type="GO" id="GO:0000917">
    <property type="term" value="P:division septum assembly"/>
    <property type="evidence" value="ECO:0007669"/>
    <property type="project" value="UniProtKB-KW"/>
</dbReference>
<proteinExistence type="inferred from homology"/>
<dbReference type="PANTHER" id="PTHR11649">
    <property type="entry name" value="MSS1/TRME-RELATED GTP-BINDING PROTEIN"/>
    <property type="match status" value="1"/>
</dbReference>
<keyword evidence="9 10" id="KW-0131">Cell cycle</keyword>
<evidence type="ECO:0000313" key="12">
    <source>
        <dbReference type="EMBL" id="OGH88093.1"/>
    </source>
</evidence>
<dbReference type="InterPro" id="IPR005225">
    <property type="entry name" value="Small_GTP-bd"/>
</dbReference>
<name>A0A1F6NWK1_9BACT</name>
<dbReference type="GO" id="GO:0046872">
    <property type="term" value="F:metal ion binding"/>
    <property type="evidence" value="ECO:0007669"/>
    <property type="project" value="UniProtKB-KW"/>
</dbReference>
<feature type="domain" description="EngB-type G" evidence="11">
    <location>
        <begin position="22"/>
        <end position="190"/>
    </location>
</feature>
<evidence type="ECO:0000256" key="8">
    <source>
        <dbReference type="ARBA" id="ARBA00023210"/>
    </source>
</evidence>
<dbReference type="AlphaFoldDB" id="A0A1F6NWK1"/>
<dbReference type="GO" id="GO:0005525">
    <property type="term" value="F:GTP binding"/>
    <property type="evidence" value="ECO:0007669"/>
    <property type="project" value="UniProtKB-UniRule"/>
</dbReference>
<dbReference type="Pfam" id="PF01926">
    <property type="entry name" value="MMR_HSR1"/>
    <property type="match status" value="1"/>
</dbReference>
<dbReference type="HAMAP" id="MF_00321">
    <property type="entry name" value="GTPase_EngB"/>
    <property type="match status" value="1"/>
</dbReference>
<evidence type="ECO:0000256" key="5">
    <source>
        <dbReference type="ARBA" id="ARBA00022741"/>
    </source>
</evidence>
<evidence type="ECO:0000256" key="2">
    <source>
        <dbReference type="ARBA" id="ARBA00009638"/>
    </source>
</evidence>
<dbReference type="STRING" id="1798704.A3J93_05570"/>
<sequence>MMIKSATFVKGVIGTDEIFEKGIPQIVFIGRSNVGKSSVINSLANQKSLVRVSSTPGRTQEINIFLINKSFYLVDVPGYGFAKVPPEVWHRIQKMIDWFLFTSNYKFKKVVLIVDAFVGPTVADKEMFKCLEEAKHDIVIVANKIDKIKKSEYEEKIQKIKNTFSKYKIIPYSAEKKIGVGELVGELLRP</sequence>
<dbReference type="NCBIfam" id="TIGR03598">
    <property type="entry name" value="GTPase_YsxC"/>
    <property type="match status" value="1"/>
</dbReference>
<dbReference type="PROSITE" id="PS51706">
    <property type="entry name" value="G_ENGB"/>
    <property type="match status" value="1"/>
</dbReference>
<evidence type="ECO:0000256" key="10">
    <source>
        <dbReference type="HAMAP-Rule" id="MF_00321"/>
    </source>
</evidence>
<evidence type="ECO:0000256" key="3">
    <source>
        <dbReference type="ARBA" id="ARBA00022618"/>
    </source>
</evidence>
<evidence type="ECO:0000259" key="11">
    <source>
        <dbReference type="PROSITE" id="PS51706"/>
    </source>
</evidence>
<comment type="caution">
    <text evidence="12">The sequence shown here is derived from an EMBL/GenBank/DDBJ whole genome shotgun (WGS) entry which is preliminary data.</text>
</comment>
<dbReference type="SUPFAM" id="SSF52540">
    <property type="entry name" value="P-loop containing nucleoside triphosphate hydrolases"/>
    <property type="match status" value="1"/>
</dbReference>
<keyword evidence="7 10" id="KW-0342">GTP-binding</keyword>
<protein>
    <recommendedName>
        <fullName evidence="10">Probable GTP-binding protein EngB</fullName>
    </recommendedName>
</protein>
<evidence type="ECO:0000256" key="4">
    <source>
        <dbReference type="ARBA" id="ARBA00022723"/>
    </source>
</evidence>
<dbReference type="InterPro" id="IPR027417">
    <property type="entry name" value="P-loop_NTPase"/>
</dbReference>
<reference evidence="12 13" key="1">
    <citation type="journal article" date="2016" name="Nat. Commun.">
        <title>Thousands of microbial genomes shed light on interconnected biogeochemical processes in an aquifer system.</title>
        <authorList>
            <person name="Anantharaman K."/>
            <person name="Brown C.T."/>
            <person name="Hug L.A."/>
            <person name="Sharon I."/>
            <person name="Castelle C.J."/>
            <person name="Probst A.J."/>
            <person name="Thomas B.C."/>
            <person name="Singh A."/>
            <person name="Wilkins M.J."/>
            <person name="Karaoz U."/>
            <person name="Brodie E.L."/>
            <person name="Williams K.H."/>
            <person name="Hubbard S.S."/>
            <person name="Banfield J.F."/>
        </authorList>
    </citation>
    <scope>NUCLEOTIDE SEQUENCE [LARGE SCALE GENOMIC DNA]</scope>
</reference>
<evidence type="ECO:0000256" key="1">
    <source>
        <dbReference type="ARBA" id="ARBA00001946"/>
    </source>
</evidence>
<comment type="function">
    <text evidence="10">Necessary for normal cell division and for the maintenance of normal septation.</text>
</comment>
<evidence type="ECO:0000313" key="13">
    <source>
        <dbReference type="Proteomes" id="UP000177907"/>
    </source>
</evidence>
<keyword evidence="5 10" id="KW-0547">Nucleotide-binding</keyword>
<keyword evidence="3 10" id="KW-0132">Cell division</keyword>
<gene>
    <name evidence="10" type="primary">engB</name>
    <name evidence="12" type="ORF">A3J93_05570</name>
</gene>
<accession>A0A1F6NWK1</accession>
<keyword evidence="4" id="KW-0479">Metal-binding</keyword>
<dbReference type="PANTHER" id="PTHR11649:SF13">
    <property type="entry name" value="ENGB-TYPE G DOMAIN-CONTAINING PROTEIN"/>
    <property type="match status" value="1"/>
</dbReference>
<dbReference type="EMBL" id="MFQZ01000007">
    <property type="protein sequence ID" value="OGH88093.1"/>
    <property type="molecule type" value="Genomic_DNA"/>
</dbReference>
<dbReference type="Proteomes" id="UP000177907">
    <property type="component" value="Unassembled WGS sequence"/>
</dbReference>
<dbReference type="InterPro" id="IPR019987">
    <property type="entry name" value="GTP-bd_ribosome_bio_YsxC"/>
</dbReference>
<evidence type="ECO:0000256" key="7">
    <source>
        <dbReference type="ARBA" id="ARBA00023134"/>
    </source>
</evidence>
<dbReference type="Gene3D" id="3.40.50.300">
    <property type="entry name" value="P-loop containing nucleotide triphosphate hydrolases"/>
    <property type="match status" value="1"/>
</dbReference>
<keyword evidence="8 10" id="KW-0717">Septation</keyword>
<evidence type="ECO:0000256" key="9">
    <source>
        <dbReference type="ARBA" id="ARBA00023306"/>
    </source>
</evidence>
<dbReference type="CDD" id="cd01876">
    <property type="entry name" value="YihA_EngB"/>
    <property type="match status" value="1"/>
</dbReference>
<organism evidence="12 13">
    <name type="scientific">Candidatus Magasanikbacteria bacterium RIFOXYC2_FULL_42_28</name>
    <dbReference type="NCBI Taxonomy" id="1798704"/>
    <lineage>
        <taxon>Bacteria</taxon>
        <taxon>Candidatus Magasanikiibacteriota</taxon>
    </lineage>
</organism>
<comment type="similarity">
    <text evidence="2 10">Belongs to the TRAFAC class TrmE-Era-EngA-EngB-Septin-like GTPase superfamily. EngB GTPase family.</text>
</comment>
<keyword evidence="6" id="KW-0460">Magnesium</keyword>
<evidence type="ECO:0000256" key="6">
    <source>
        <dbReference type="ARBA" id="ARBA00022842"/>
    </source>
</evidence>
<dbReference type="InterPro" id="IPR030393">
    <property type="entry name" value="G_ENGB_dom"/>
</dbReference>
<dbReference type="NCBIfam" id="TIGR00231">
    <property type="entry name" value="small_GTP"/>
    <property type="match status" value="1"/>
</dbReference>
<comment type="cofactor">
    <cofactor evidence="1">
        <name>Mg(2+)</name>
        <dbReference type="ChEBI" id="CHEBI:18420"/>
    </cofactor>
</comment>
<dbReference type="InterPro" id="IPR006073">
    <property type="entry name" value="GTP-bd"/>
</dbReference>